<reference evidence="1 2" key="1">
    <citation type="journal article" date="2022" name="Hortic Res">
        <title>A haplotype resolved chromosomal level avocado genome allows analysis of novel avocado genes.</title>
        <authorList>
            <person name="Nath O."/>
            <person name="Fletcher S.J."/>
            <person name="Hayward A."/>
            <person name="Shaw L.M."/>
            <person name="Masouleh A.K."/>
            <person name="Furtado A."/>
            <person name="Henry R.J."/>
            <person name="Mitter N."/>
        </authorList>
    </citation>
    <scope>NUCLEOTIDE SEQUENCE [LARGE SCALE GENOMIC DNA]</scope>
    <source>
        <strain evidence="2">cv. Hass</strain>
    </source>
</reference>
<keyword evidence="2" id="KW-1185">Reference proteome</keyword>
<comment type="caution">
    <text evidence="1">The sequence shown here is derived from an EMBL/GenBank/DDBJ whole genome shotgun (WGS) entry which is preliminary data.</text>
</comment>
<gene>
    <name evidence="1" type="ORF">MRB53_007584</name>
</gene>
<accession>A0ACC2MJB5</accession>
<dbReference type="Proteomes" id="UP001234297">
    <property type="component" value="Chromosome 2"/>
</dbReference>
<dbReference type="EMBL" id="CM056810">
    <property type="protein sequence ID" value="KAJ8645836.1"/>
    <property type="molecule type" value="Genomic_DNA"/>
</dbReference>
<proteinExistence type="predicted"/>
<organism evidence="1 2">
    <name type="scientific">Persea americana</name>
    <name type="common">Avocado</name>
    <dbReference type="NCBI Taxonomy" id="3435"/>
    <lineage>
        <taxon>Eukaryota</taxon>
        <taxon>Viridiplantae</taxon>
        <taxon>Streptophyta</taxon>
        <taxon>Embryophyta</taxon>
        <taxon>Tracheophyta</taxon>
        <taxon>Spermatophyta</taxon>
        <taxon>Magnoliopsida</taxon>
        <taxon>Magnoliidae</taxon>
        <taxon>Laurales</taxon>
        <taxon>Lauraceae</taxon>
        <taxon>Persea</taxon>
    </lineage>
</organism>
<evidence type="ECO:0000313" key="2">
    <source>
        <dbReference type="Proteomes" id="UP001234297"/>
    </source>
</evidence>
<sequence>MDIFILASCSLIACFAETKNHHSSLLCIAETFTTFLLFSPSLLLFSYSIYSQHLNFTTIERSQKPPTVATWPFDTAVCHLSPVTTANEACS</sequence>
<name>A0ACC2MJB5_PERAE</name>
<evidence type="ECO:0000313" key="1">
    <source>
        <dbReference type="EMBL" id="KAJ8645836.1"/>
    </source>
</evidence>
<protein>
    <submittedName>
        <fullName evidence="1">Uncharacterized protein</fullName>
    </submittedName>
</protein>